<evidence type="ECO:0000256" key="8">
    <source>
        <dbReference type="ARBA" id="ARBA00049348"/>
    </source>
</evidence>
<evidence type="ECO:0000259" key="10">
    <source>
        <dbReference type="Pfam" id="PF02870"/>
    </source>
</evidence>
<dbReference type="FunFam" id="1.10.10.10:FF:000214">
    <property type="entry name" value="Methylated-DNA--protein-cysteine methyltransferase"/>
    <property type="match status" value="1"/>
</dbReference>
<dbReference type="NCBIfam" id="TIGR00589">
    <property type="entry name" value="ogt"/>
    <property type="match status" value="1"/>
</dbReference>
<dbReference type="SUPFAM" id="SSF53155">
    <property type="entry name" value="Methylated DNA-protein cysteine methyltransferase domain"/>
    <property type="match status" value="1"/>
</dbReference>
<keyword evidence="12" id="KW-1185">Reference proteome</keyword>
<dbReference type="Proteomes" id="UP000244441">
    <property type="component" value="Chromosome"/>
</dbReference>
<comment type="catalytic activity">
    <reaction evidence="8">
        <text>a 6-O-methyl-2'-deoxyguanosine in DNA + L-cysteinyl-[protein] = S-methyl-L-cysteinyl-[protein] + a 2'-deoxyguanosine in DNA</text>
        <dbReference type="Rhea" id="RHEA:24000"/>
        <dbReference type="Rhea" id="RHEA-COMP:10131"/>
        <dbReference type="Rhea" id="RHEA-COMP:10132"/>
        <dbReference type="Rhea" id="RHEA-COMP:11367"/>
        <dbReference type="Rhea" id="RHEA-COMP:11368"/>
        <dbReference type="ChEBI" id="CHEBI:29950"/>
        <dbReference type="ChEBI" id="CHEBI:82612"/>
        <dbReference type="ChEBI" id="CHEBI:85445"/>
        <dbReference type="ChEBI" id="CHEBI:85448"/>
        <dbReference type="EC" id="2.1.1.63"/>
    </reaction>
</comment>
<protein>
    <recommendedName>
        <fullName evidence="3">methylated-DNA--[protein]-cysteine S-methyltransferase</fullName>
        <ecNumber evidence="3">2.1.1.63</ecNumber>
    </recommendedName>
</protein>
<keyword evidence="5" id="KW-0808">Transferase</keyword>
<dbReference type="GO" id="GO:0003908">
    <property type="term" value="F:methylated-DNA-[protein]-cysteine S-methyltransferase activity"/>
    <property type="evidence" value="ECO:0007669"/>
    <property type="project" value="UniProtKB-EC"/>
</dbReference>
<gene>
    <name evidence="11" type="ORF">C2869_16895</name>
</gene>
<evidence type="ECO:0000256" key="5">
    <source>
        <dbReference type="ARBA" id="ARBA00022679"/>
    </source>
</evidence>
<dbReference type="Gene3D" id="1.10.10.10">
    <property type="entry name" value="Winged helix-like DNA-binding domain superfamily/Winged helix DNA-binding domain"/>
    <property type="match status" value="1"/>
</dbReference>
<dbReference type="InterPro" id="IPR001497">
    <property type="entry name" value="MethylDNA_cys_MeTrfase_AS"/>
</dbReference>
<dbReference type="GO" id="GO:0032259">
    <property type="term" value="P:methylation"/>
    <property type="evidence" value="ECO:0007669"/>
    <property type="project" value="UniProtKB-KW"/>
</dbReference>
<dbReference type="PROSITE" id="PS00374">
    <property type="entry name" value="MGMT"/>
    <property type="match status" value="1"/>
</dbReference>
<dbReference type="EMBL" id="CP026604">
    <property type="protein sequence ID" value="AWB67998.1"/>
    <property type="molecule type" value="Genomic_DNA"/>
</dbReference>
<dbReference type="RefSeq" id="WP_108604063.1">
    <property type="nucleotide sequence ID" value="NZ_CP026604.1"/>
</dbReference>
<dbReference type="InterPro" id="IPR036388">
    <property type="entry name" value="WH-like_DNA-bd_sf"/>
</dbReference>
<feature type="domain" description="Methylated-DNA-[protein]-cysteine S-methyltransferase DNA binding" evidence="9">
    <location>
        <begin position="78"/>
        <end position="160"/>
    </location>
</feature>
<evidence type="ECO:0000313" key="12">
    <source>
        <dbReference type="Proteomes" id="UP000244441"/>
    </source>
</evidence>
<evidence type="ECO:0000256" key="1">
    <source>
        <dbReference type="ARBA" id="ARBA00001286"/>
    </source>
</evidence>
<comment type="similarity">
    <text evidence="2">Belongs to the MGMT family.</text>
</comment>
<dbReference type="KEGG" id="cate:C2869_16895"/>
<dbReference type="GO" id="GO:0006281">
    <property type="term" value="P:DNA repair"/>
    <property type="evidence" value="ECO:0007669"/>
    <property type="project" value="UniProtKB-KW"/>
</dbReference>
<evidence type="ECO:0000313" key="11">
    <source>
        <dbReference type="EMBL" id="AWB67998.1"/>
    </source>
</evidence>
<keyword evidence="7" id="KW-0234">DNA repair</keyword>
<feature type="domain" description="Methylguanine DNA methyltransferase ribonuclease-like" evidence="10">
    <location>
        <begin position="7"/>
        <end position="60"/>
    </location>
</feature>
<dbReference type="OrthoDB" id="9811249at2"/>
<evidence type="ECO:0000256" key="4">
    <source>
        <dbReference type="ARBA" id="ARBA00022603"/>
    </source>
</evidence>
<name>A0A2S0VUW2_9ALTE</name>
<dbReference type="InterPro" id="IPR014048">
    <property type="entry name" value="MethylDNA_cys_MeTrfase_DNA-bd"/>
</dbReference>
<evidence type="ECO:0000256" key="2">
    <source>
        <dbReference type="ARBA" id="ARBA00008711"/>
    </source>
</evidence>
<dbReference type="SUPFAM" id="SSF46767">
    <property type="entry name" value="Methylated DNA-protein cysteine methyltransferase, C-terminal domain"/>
    <property type="match status" value="1"/>
</dbReference>
<accession>A0A2S0VUW2</accession>
<proteinExistence type="inferred from homology"/>
<dbReference type="AlphaFoldDB" id="A0A2S0VUW2"/>
<dbReference type="PANTHER" id="PTHR10815:SF13">
    <property type="entry name" value="METHYLATED-DNA--PROTEIN-CYSTEINE METHYLTRANSFERASE"/>
    <property type="match status" value="1"/>
</dbReference>
<keyword evidence="6" id="KW-0227">DNA damage</keyword>
<evidence type="ECO:0000256" key="7">
    <source>
        <dbReference type="ARBA" id="ARBA00023204"/>
    </source>
</evidence>
<dbReference type="InterPro" id="IPR008332">
    <property type="entry name" value="MethylG_MeTrfase_N"/>
</dbReference>
<comment type="catalytic activity">
    <reaction evidence="1">
        <text>a 4-O-methyl-thymidine in DNA + L-cysteinyl-[protein] = a thymidine in DNA + S-methyl-L-cysteinyl-[protein]</text>
        <dbReference type="Rhea" id="RHEA:53428"/>
        <dbReference type="Rhea" id="RHEA-COMP:10131"/>
        <dbReference type="Rhea" id="RHEA-COMP:10132"/>
        <dbReference type="Rhea" id="RHEA-COMP:13555"/>
        <dbReference type="Rhea" id="RHEA-COMP:13556"/>
        <dbReference type="ChEBI" id="CHEBI:29950"/>
        <dbReference type="ChEBI" id="CHEBI:82612"/>
        <dbReference type="ChEBI" id="CHEBI:137386"/>
        <dbReference type="ChEBI" id="CHEBI:137387"/>
        <dbReference type="EC" id="2.1.1.63"/>
    </reaction>
</comment>
<dbReference type="Pfam" id="PF02870">
    <property type="entry name" value="Methyltransf_1N"/>
    <property type="match status" value="1"/>
</dbReference>
<evidence type="ECO:0000256" key="6">
    <source>
        <dbReference type="ARBA" id="ARBA00022763"/>
    </source>
</evidence>
<dbReference type="InterPro" id="IPR036217">
    <property type="entry name" value="MethylDNA_cys_MeTrfase_DNAb"/>
</dbReference>
<sequence length="166" mass="18277">MNLVAQALLDSPVGRIAIFDNGKHLTAIDIFPGDINYRQDNTTNLTQHIVEQLRAYFSKSASKACDLSEIPIKPKGTEFQQSVWQLMQAIPCGSSWTYGEMASQLETSPRAIGGACRRNPIPIVVPCHRVVAASGIGGYSGQWKAGKRVDVKQWLLAHEKQRLIST</sequence>
<organism evidence="11 12">
    <name type="scientific">Saccharobesus litoralis</name>
    <dbReference type="NCBI Taxonomy" id="2172099"/>
    <lineage>
        <taxon>Bacteria</taxon>
        <taxon>Pseudomonadati</taxon>
        <taxon>Pseudomonadota</taxon>
        <taxon>Gammaproteobacteria</taxon>
        <taxon>Alteromonadales</taxon>
        <taxon>Alteromonadaceae</taxon>
        <taxon>Saccharobesus</taxon>
    </lineage>
</organism>
<evidence type="ECO:0000259" key="9">
    <source>
        <dbReference type="Pfam" id="PF01035"/>
    </source>
</evidence>
<dbReference type="Pfam" id="PF01035">
    <property type="entry name" value="DNA_binding_1"/>
    <property type="match status" value="1"/>
</dbReference>
<keyword evidence="4" id="KW-0489">Methyltransferase</keyword>
<dbReference type="PANTHER" id="PTHR10815">
    <property type="entry name" value="METHYLATED-DNA--PROTEIN-CYSTEINE METHYLTRANSFERASE"/>
    <property type="match status" value="1"/>
</dbReference>
<dbReference type="EC" id="2.1.1.63" evidence="3"/>
<dbReference type="InterPro" id="IPR036631">
    <property type="entry name" value="MGMT_N_sf"/>
</dbReference>
<reference evidence="11 12" key="1">
    <citation type="submission" date="2018-01" db="EMBL/GenBank/DDBJ databases">
        <title>Genome sequence of a Cantenovulum-like bacteria.</title>
        <authorList>
            <person name="Tan W.R."/>
            <person name="Lau N.-S."/>
            <person name="Go F."/>
            <person name="Amirul A.-A.A."/>
        </authorList>
    </citation>
    <scope>NUCLEOTIDE SEQUENCE [LARGE SCALE GENOMIC DNA]</scope>
    <source>
        <strain evidence="11 12">CCB-QB4</strain>
    </source>
</reference>
<evidence type="ECO:0000256" key="3">
    <source>
        <dbReference type="ARBA" id="ARBA00011918"/>
    </source>
</evidence>
<dbReference type="CDD" id="cd06445">
    <property type="entry name" value="ATase"/>
    <property type="match status" value="1"/>
</dbReference>